<feature type="transmembrane region" description="Helical" evidence="7">
    <location>
        <begin position="99"/>
        <end position="121"/>
    </location>
</feature>
<dbReference type="AlphaFoldDB" id="A0A6P3ZYC2"/>
<evidence type="ECO:0000256" key="2">
    <source>
        <dbReference type="ARBA" id="ARBA00008462"/>
    </source>
</evidence>
<sequence length="172" mass="18936">MQQRKPALGRPSGTDGSDFSYRMVVDSRYQRVAQGKSRLSALISIQAVIQMVGVLYAFLWKSRGEGPNTVVISTVAVGFISLIIGELGRRRSRASFLKVYMVLSSTSTFLTIAYAAKGNLILEVIKDPSDWGAKKFELLEVAHTLLGFLIQIFAIKTTISLIHNMSPPKRAS</sequence>
<dbReference type="InterPro" id="IPR009787">
    <property type="entry name" value="Jagunal"/>
</dbReference>
<feature type="transmembrane region" description="Helical" evidence="7">
    <location>
        <begin position="70"/>
        <end position="87"/>
    </location>
</feature>
<dbReference type="Proteomes" id="UP001652623">
    <property type="component" value="Chromosome 3"/>
</dbReference>
<dbReference type="RefSeq" id="XP_015887094.1">
    <property type="nucleotide sequence ID" value="XM_016031608.4"/>
</dbReference>
<gene>
    <name evidence="9" type="primary">LOC107422188</name>
</gene>
<keyword evidence="5 7" id="KW-1133">Transmembrane helix</keyword>
<keyword evidence="8" id="KW-1185">Reference proteome</keyword>
<dbReference type="GeneID" id="107422188"/>
<dbReference type="PANTHER" id="PTHR20955">
    <property type="entry name" value="PROTEIN JAGUNAL HOMOLOG 1"/>
    <property type="match status" value="1"/>
</dbReference>
<name>A0A6P3ZYC2_ZIZJJ</name>
<evidence type="ECO:0000313" key="8">
    <source>
        <dbReference type="Proteomes" id="UP001652623"/>
    </source>
</evidence>
<proteinExistence type="inferred from homology"/>
<evidence type="ECO:0000256" key="3">
    <source>
        <dbReference type="ARBA" id="ARBA00022692"/>
    </source>
</evidence>
<dbReference type="InParanoid" id="A0A6P3ZYC2"/>
<dbReference type="GO" id="GO:0007029">
    <property type="term" value="P:endoplasmic reticulum organization"/>
    <property type="evidence" value="ECO:0007669"/>
    <property type="project" value="InterPro"/>
</dbReference>
<comment type="similarity">
    <text evidence="2">Belongs to the jagunal family.</text>
</comment>
<accession>A0A6P3ZYC2</accession>
<keyword evidence="6 7" id="KW-0472">Membrane</keyword>
<keyword evidence="3 7" id="KW-0812">Transmembrane</keyword>
<reference evidence="9" key="1">
    <citation type="submission" date="2025-08" db="UniProtKB">
        <authorList>
            <consortium name="RefSeq"/>
        </authorList>
    </citation>
    <scope>IDENTIFICATION</scope>
    <source>
        <tissue evidence="9">Seedling</tissue>
    </source>
</reference>
<evidence type="ECO:0000256" key="5">
    <source>
        <dbReference type="ARBA" id="ARBA00022989"/>
    </source>
</evidence>
<dbReference type="GO" id="GO:0016192">
    <property type="term" value="P:vesicle-mediated transport"/>
    <property type="evidence" value="ECO:0007669"/>
    <property type="project" value="TreeGrafter"/>
</dbReference>
<dbReference type="KEGG" id="zju:107422188"/>
<organism evidence="8 9">
    <name type="scientific">Ziziphus jujuba</name>
    <name type="common">Chinese jujube</name>
    <name type="synonym">Ziziphus sativa</name>
    <dbReference type="NCBI Taxonomy" id="326968"/>
    <lineage>
        <taxon>Eukaryota</taxon>
        <taxon>Viridiplantae</taxon>
        <taxon>Streptophyta</taxon>
        <taxon>Embryophyta</taxon>
        <taxon>Tracheophyta</taxon>
        <taxon>Spermatophyta</taxon>
        <taxon>Magnoliopsida</taxon>
        <taxon>eudicotyledons</taxon>
        <taxon>Gunneridae</taxon>
        <taxon>Pentapetalae</taxon>
        <taxon>rosids</taxon>
        <taxon>fabids</taxon>
        <taxon>Rosales</taxon>
        <taxon>Rhamnaceae</taxon>
        <taxon>Paliureae</taxon>
        <taxon>Ziziphus</taxon>
    </lineage>
</organism>
<dbReference type="FunCoup" id="A0A6P3ZYC2">
    <property type="interactions" value="1302"/>
</dbReference>
<keyword evidence="4" id="KW-0256">Endoplasmic reticulum</keyword>
<evidence type="ECO:0000313" key="9">
    <source>
        <dbReference type="RefSeq" id="XP_015887094.1"/>
    </source>
</evidence>
<feature type="transmembrane region" description="Helical" evidence="7">
    <location>
        <begin position="39"/>
        <end position="58"/>
    </location>
</feature>
<protein>
    <submittedName>
        <fullName evidence="9">Uncharacterized protein LOC107422188</fullName>
    </submittedName>
</protein>
<evidence type="ECO:0000256" key="6">
    <source>
        <dbReference type="ARBA" id="ARBA00023136"/>
    </source>
</evidence>
<dbReference type="PANTHER" id="PTHR20955:SF1">
    <property type="entry name" value="PROTEIN JAGUNAL HOMOLOG 1"/>
    <property type="match status" value="1"/>
</dbReference>
<evidence type="ECO:0000256" key="7">
    <source>
        <dbReference type="SAM" id="Phobius"/>
    </source>
</evidence>
<comment type="subcellular location">
    <subcellularLocation>
        <location evidence="1">Endoplasmic reticulum membrane</location>
        <topology evidence="1">Multi-pass membrane protein</topology>
    </subcellularLocation>
</comment>
<dbReference type="GO" id="GO:0005789">
    <property type="term" value="C:endoplasmic reticulum membrane"/>
    <property type="evidence" value="ECO:0007669"/>
    <property type="project" value="UniProtKB-SubCell"/>
</dbReference>
<evidence type="ECO:0000256" key="4">
    <source>
        <dbReference type="ARBA" id="ARBA00022824"/>
    </source>
</evidence>
<evidence type="ECO:0000256" key="1">
    <source>
        <dbReference type="ARBA" id="ARBA00004477"/>
    </source>
</evidence>
<dbReference type="Pfam" id="PF07086">
    <property type="entry name" value="Jagunal"/>
    <property type="match status" value="1"/>
</dbReference>
<feature type="transmembrane region" description="Helical" evidence="7">
    <location>
        <begin position="141"/>
        <end position="162"/>
    </location>
</feature>